<evidence type="ECO:0000313" key="2">
    <source>
        <dbReference type="EMBL" id="SHE99872.1"/>
    </source>
</evidence>
<organism evidence="2 3">
    <name type="scientific">Dysgonomonas macrotermitis</name>
    <dbReference type="NCBI Taxonomy" id="1346286"/>
    <lineage>
        <taxon>Bacteria</taxon>
        <taxon>Pseudomonadati</taxon>
        <taxon>Bacteroidota</taxon>
        <taxon>Bacteroidia</taxon>
        <taxon>Bacteroidales</taxon>
        <taxon>Dysgonomonadaceae</taxon>
        <taxon>Dysgonomonas</taxon>
    </lineage>
</organism>
<reference evidence="3" key="1">
    <citation type="submission" date="2016-11" db="EMBL/GenBank/DDBJ databases">
        <authorList>
            <person name="Varghese N."/>
            <person name="Submissions S."/>
        </authorList>
    </citation>
    <scope>NUCLEOTIDE SEQUENCE [LARGE SCALE GENOMIC DNA]</scope>
    <source>
        <strain evidence="3">DSM 27370</strain>
    </source>
</reference>
<dbReference type="Gene3D" id="3.90.550.10">
    <property type="entry name" value="Spore Coat Polysaccharide Biosynthesis Protein SpsA, Chain A"/>
    <property type="match status" value="1"/>
</dbReference>
<dbReference type="GO" id="GO:0016758">
    <property type="term" value="F:hexosyltransferase activity"/>
    <property type="evidence" value="ECO:0007669"/>
    <property type="project" value="UniProtKB-ARBA"/>
</dbReference>
<dbReference type="Pfam" id="PF00535">
    <property type="entry name" value="Glycos_transf_2"/>
    <property type="match status" value="1"/>
</dbReference>
<sequence length="265" mass="30746">MTRISIITVNRNNAEGLEKTIISVISQTYTNYEFIVIDGASTDRSREVISKYGSNIHYWVSEPDSGIFNAMNKGIEKVTGDYCYFLNSADAFASNTVLEDIFGSRQYSAPFINGNQLNNFGTYRQRVPCLNRPLTLFDFYWGTIKHQATFIRKDLFDTYGLYDETLKIIADWKFFLQTIGLHNEQPDFVDIDIVDFEWNGMSTNPEFEEKHRLERNKVLDDCIPASIQADYVHLREMSNYRYISDAMKKNKILDKIIRGLVKILN</sequence>
<gene>
    <name evidence="2" type="ORF">SAMN05444362_10353</name>
</gene>
<protein>
    <submittedName>
        <fullName evidence="2">Glycosyl transferase family 2</fullName>
    </submittedName>
</protein>
<evidence type="ECO:0000259" key="1">
    <source>
        <dbReference type="Pfam" id="PF00535"/>
    </source>
</evidence>
<dbReference type="Proteomes" id="UP000184480">
    <property type="component" value="Unassembled WGS sequence"/>
</dbReference>
<accession>A0A1M4Y317</accession>
<keyword evidence="2" id="KW-0808">Transferase</keyword>
<dbReference type="CDD" id="cd06433">
    <property type="entry name" value="GT_2_WfgS_like"/>
    <property type="match status" value="1"/>
</dbReference>
<name>A0A1M4Y317_9BACT</name>
<keyword evidence="3" id="KW-1185">Reference proteome</keyword>
<feature type="domain" description="Glycosyltransferase 2-like" evidence="1">
    <location>
        <begin position="5"/>
        <end position="99"/>
    </location>
</feature>
<dbReference type="AlphaFoldDB" id="A0A1M4Y317"/>
<dbReference type="EMBL" id="FQUC01000003">
    <property type="protein sequence ID" value="SHE99872.1"/>
    <property type="molecule type" value="Genomic_DNA"/>
</dbReference>
<dbReference type="RefSeq" id="WP_062177197.1">
    <property type="nucleotide sequence ID" value="NZ_BBXL01000003.1"/>
</dbReference>
<dbReference type="PANTHER" id="PTHR22916">
    <property type="entry name" value="GLYCOSYLTRANSFERASE"/>
    <property type="match status" value="1"/>
</dbReference>
<proteinExistence type="predicted"/>
<evidence type="ECO:0000313" key="3">
    <source>
        <dbReference type="Proteomes" id="UP000184480"/>
    </source>
</evidence>
<dbReference type="InterPro" id="IPR001173">
    <property type="entry name" value="Glyco_trans_2-like"/>
</dbReference>
<dbReference type="InterPro" id="IPR029044">
    <property type="entry name" value="Nucleotide-diphossugar_trans"/>
</dbReference>
<dbReference type="STRING" id="1346286.SAMN05444362_10353"/>
<dbReference type="OrthoDB" id="9788101at2"/>
<dbReference type="PANTHER" id="PTHR22916:SF67">
    <property type="entry name" value="COLANIC ACID BIOSYNTHESIS GLYCOSYL TRANSFERASE WCAE-RELATED"/>
    <property type="match status" value="1"/>
</dbReference>
<dbReference type="SUPFAM" id="SSF53448">
    <property type="entry name" value="Nucleotide-diphospho-sugar transferases"/>
    <property type="match status" value="1"/>
</dbReference>